<keyword evidence="7" id="KW-0547">Nucleotide-binding</keyword>
<reference evidence="9 10" key="1">
    <citation type="journal article" date="2016" name="Proc. Natl. Acad. Sci. U.S.A.">
        <title>Comparative genomics of biotechnologically important yeasts.</title>
        <authorList>
            <person name="Riley R."/>
            <person name="Haridas S."/>
            <person name="Wolfe K.H."/>
            <person name="Lopes M.R."/>
            <person name="Hittinger C.T."/>
            <person name="Goeker M."/>
            <person name="Salamov A.A."/>
            <person name="Wisecaver J.H."/>
            <person name="Long T.M."/>
            <person name="Calvey C.H."/>
            <person name="Aerts A.L."/>
            <person name="Barry K.W."/>
            <person name="Choi C."/>
            <person name="Clum A."/>
            <person name="Coughlan A.Y."/>
            <person name="Deshpande S."/>
            <person name="Douglass A.P."/>
            <person name="Hanson S.J."/>
            <person name="Klenk H.-P."/>
            <person name="LaButti K.M."/>
            <person name="Lapidus A."/>
            <person name="Lindquist E.A."/>
            <person name="Lipzen A.M."/>
            <person name="Meier-Kolthoff J.P."/>
            <person name="Ohm R.A."/>
            <person name="Otillar R.P."/>
            <person name="Pangilinan J.L."/>
            <person name="Peng Y."/>
            <person name="Rokas A."/>
            <person name="Rosa C.A."/>
            <person name="Scheuner C."/>
            <person name="Sibirny A.A."/>
            <person name="Slot J.C."/>
            <person name="Stielow J.B."/>
            <person name="Sun H."/>
            <person name="Kurtzman C.P."/>
            <person name="Blackwell M."/>
            <person name="Grigoriev I.V."/>
            <person name="Jeffries T.W."/>
        </authorList>
    </citation>
    <scope>NUCLEOTIDE SEQUENCE [LARGE SCALE GENOMIC DNA]</scope>
    <source>
        <strain evidence="10">ATCC 58044 / CBS 1984 / NCYC 433 / NRRL Y-366-8</strain>
    </source>
</reference>
<dbReference type="RefSeq" id="XP_019036910.1">
    <property type="nucleotide sequence ID" value="XM_019183853.1"/>
</dbReference>
<dbReference type="GO" id="GO:0110155">
    <property type="term" value="P:NAD-cap decapping"/>
    <property type="evidence" value="ECO:0007669"/>
    <property type="project" value="EnsemblFungi"/>
</dbReference>
<keyword evidence="10" id="KW-1185">Reference proteome</keyword>
<comment type="catalytic activity">
    <reaction evidence="4">
        <text>a 5'-end (N(7)-methyl 5'-triphosphoguanosine)-ribonucleoside-ribonucleotide in mRNA + H2O = a (N(7)-methyl 5'-triphosphoguanosine)-nucleoside + a 5'-end phospho-ribonucleoside in mRNA + H(+)</text>
        <dbReference type="Rhea" id="RHEA:66928"/>
        <dbReference type="Rhea" id="RHEA-COMP:15692"/>
        <dbReference type="Rhea" id="RHEA-COMP:17313"/>
        <dbReference type="ChEBI" id="CHEBI:15377"/>
        <dbReference type="ChEBI" id="CHEBI:15378"/>
        <dbReference type="ChEBI" id="CHEBI:138282"/>
        <dbReference type="ChEBI" id="CHEBI:172876"/>
        <dbReference type="ChEBI" id="CHEBI:172877"/>
    </reaction>
    <physiologicalReaction direction="left-to-right" evidence="4">
        <dbReference type="Rhea" id="RHEA:66929"/>
    </physiologicalReaction>
</comment>
<gene>
    <name evidence="9" type="ORF">WICANDRAFT_65049</name>
</gene>
<dbReference type="AlphaFoldDB" id="A0A1E3NX38"/>
<keyword evidence="3 7" id="KW-0540">Nuclease</keyword>
<evidence type="ECO:0000256" key="5">
    <source>
        <dbReference type="ARBA" id="ARBA00044692"/>
    </source>
</evidence>
<dbReference type="InterPro" id="IPR039039">
    <property type="entry name" value="RAI1-like_fam"/>
</dbReference>
<dbReference type="GO" id="GO:0003723">
    <property type="term" value="F:RNA binding"/>
    <property type="evidence" value="ECO:0007669"/>
    <property type="project" value="UniProtKB-KW"/>
</dbReference>
<keyword evidence="7" id="KW-0378">Hydrolase</keyword>
<dbReference type="PANTHER" id="PTHR12395:SF9">
    <property type="entry name" value="DECAPPING AND EXORIBONUCLEASE PROTEIN"/>
    <property type="match status" value="1"/>
</dbReference>
<dbReference type="GO" id="GO:0034353">
    <property type="term" value="F:mRNA 5'-diphosphatase activity"/>
    <property type="evidence" value="ECO:0007669"/>
    <property type="project" value="EnsemblFungi"/>
</dbReference>
<comment type="catalytic activity">
    <reaction evidence="5">
        <text>a 5'-end triphospho-ribonucleoside in mRNA + H2O = a 5'-end phospho-ribonucleoside in mRNA + diphosphate + H(+)</text>
        <dbReference type="Rhea" id="RHEA:78683"/>
        <dbReference type="Rhea" id="RHEA-COMP:15692"/>
        <dbReference type="Rhea" id="RHEA-COMP:17164"/>
        <dbReference type="ChEBI" id="CHEBI:15377"/>
        <dbReference type="ChEBI" id="CHEBI:15378"/>
        <dbReference type="ChEBI" id="CHEBI:33019"/>
        <dbReference type="ChEBI" id="CHEBI:138282"/>
        <dbReference type="ChEBI" id="CHEBI:167618"/>
    </reaction>
    <physiologicalReaction direction="left-to-right" evidence="5">
        <dbReference type="Rhea" id="RHEA:78684"/>
    </physiologicalReaction>
</comment>
<dbReference type="InterPro" id="IPR013961">
    <property type="entry name" value="RAI1"/>
</dbReference>
<dbReference type="GeneID" id="30201099"/>
<evidence type="ECO:0000256" key="6">
    <source>
        <dbReference type="ARBA" id="ARBA00048124"/>
    </source>
</evidence>
<dbReference type="GO" id="GO:0140432">
    <property type="term" value="F:5'-hydroxyl dinucleotide hydrolase activity"/>
    <property type="evidence" value="ECO:0007669"/>
    <property type="project" value="EnsemblFungi"/>
</dbReference>
<dbReference type="GO" id="GO:1904595">
    <property type="term" value="P:positive regulation of termination of RNA polymerase II transcription"/>
    <property type="evidence" value="ECO:0007669"/>
    <property type="project" value="EnsemblFungi"/>
</dbReference>
<comment type="catalytic activity">
    <reaction evidence="6">
        <text>a 5'-end NAD(+)-phospho-ribonucleoside in mRNA + H2O = a 5'-end phospho-ribonucleoside in mRNA + NAD(+) + H(+)</text>
        <dbReference type="Rhea" id="RHEA:60880"/>
        <dbReference type="Rhea" id="RHEA-COMP:15692"/>
        <dbReference type="Rhea" id="RHEA-COMP:15698"/>
        <dbReference type="ChEBI" id="CHEBI:15377"/>
        <dbReference type="ChEBI" id="CHEBI:15378"/>
        <dbReference type="ChEBI" id="CHEBI:57540"/>
        <dbReference type="ChEBI" id="CHEBI:138282"/>
        <dbReference type="ChEBI" id="CHEBI:144029"/>
    </reaction>
    <physiologicalReaction direction="left-to-right" evidence="6">
        <dbReference type="Rhea" id="RHEA:60881"/>
    </physiologicalReaction>
</comment>
<dbReference type="GO" id="GO:0030234">
    <property type="term" value="F:enzyme regulator activity"/>
    <property type="evidence" value="ECO:0007669"/>
    <property type="project" value="EnsemblFungi"/>
</dbReference>
<dbReference type="GO" id="GO:1990174">
    <property type="term" value="F:phosphodiesterase decapping endonuclease activity"/>
    <property type="evidence" value="ECO:0007669"/>
    <property type="project" value="EnsemblFungi"/>
</dbReference>
<dbReference type="GO" id="GO:0000448">
    <property type="term" value="P:cleavage in ITS2 between 5.8S rRNA and LSU-rRNA of tricistronic rRNA transcript (SSU-rRNA, 5.8S rRNA, LSU-rRNA)"/>
    <property type="evidence" value="ECO:0007669"/>
    <property type="project" value="EnsemblFungi"/>
</dbReference>
<accession>A0A1E3NX38</accession>
<evidence type="ECO:0000259" key="8">
    <source>
        <dbReference type="Pfam" id="PF08652"/>
    </source>
</evidence>
<dbReference type="GO" id="GO:0110152">
    <property type="term" value="F:RNA NAD+-cap (NAD+-forming) hydrolase activity"/>
    <property type="evidence" value="ECO:0007669"/>
    <property type="project" value="EnsemblFungi"/>
</dbReference>
<dbReference type="Proteomes" id="UP000094112">
    <property type="component" value="Unassembled WGS sequence"/>
</dbReference>
<dbReference type="Pfam" id="PF08652">
    <property type="entry name" value="RAI1"/>
    <property type="match status" value="1"/>
</dbReference>
<evidence type="ECO:0000256" key="1">
    <source>
        <dbReference type="ARBA" id="ARBA00001968"/>
    </source>
</evidence>
<sequence length="377" mass="43418">MNQPKFLPLDTRAATTSLRQPKELLSFSRTFDGEYVNDDSSLSYYFLPDSDIDTNIDLGAGFKKFKKFDEERDGEFVGLLGAIKNYEEKNDTKVKADIITWRGIMTKLMTLHQNLRDPLDLNVVYFDGHIFMQEDKALKMSREKKPNLEHQKLMYSGYKFETIATLPKPLTEASRAMIDKNSKKITNNCEQYCSVVKTGIGKQRIIIGGEVDCVWDYKPESGNPLSHYVELKTSKAINEPSQSVKFEKKLYKTWAQCFLLGIQKVIYGFRDDNLILRSVEQYKVDEIPVLLKNNPVNTNPRKINCIDSLKWYGAVVEWIVKNVPKEESKAFRLSYDPSTKLLSLFELTPDVGSSILEGGLLTEDFKNWRINRRDAKK</sequence>
<organism evidence="9 10">
    <name type="scientific">Wickerhamomyces anomalus (strain ATCC 58044 / CBS 1984 / NCYC 433 / NRRL Y-366-8)</name>
    <name type="common">Yeast</name>
    <name type="synonym">Hansenula anomala</name>
    <dbReference type="NCBI Taxonomy" id="683960"/>
    <lineage>
        <taxon>Eukaryota</taxon>
        <taxon>Fungi</taxon>
        <taxon>Dikarya</taxon>
        <taxon>Ascomycota</taxon>
        <taxon>Saccharomycotina</taxon>
        <taxon>Saccharomycetes</taxon>
        <taxon>Phaffomycetales</taxon>
        <taxon>Wickerhamomycetaceae</taxon>
        <taxon>Wickerhamomyces</taxon>
    </lineage>
</organism>
<evidence type="ECO:0000256" key="2">
    <source>
        <dbReference type="ARBA" id="ARBA00006562"/>
    </source>
</evidence>
<dbReference type="EMBL" id="KV454213">
    <property type="protein sequence ID" value="ODQ57703.1"/>
    <property type="molecule type" value="Genomic_DNA"/>
</dbReference>
<dbReference type="GO" id="GO:0071035">
    <property type="term" value="P:nuclear polyadenylation-dependent rRNA catabolic process"/>
    <property type="evidence" value="ECO:0007669"/>
    <property type="project" value="EnsemblFungi"/>
</dbReference>
<dbReference type="PANTHER" id="PTHR12395">
    <property type="entry name" value="DOM-3 RELATED"/>
    <property type="match status" value="1"/>
</dbReference>
<keyword evidence="7" id="KW-0479">Metal-binding</keyword>
<comment type="function">
    <text evidence="7">Decapping enzyme for NAD-capped RNAs: specifically hydrolyzes the nicotinamide adenine dinucleotide (NAD) cap from a subset of RNAs by removing the entire NAD moiety from the 5'-end of an NAD-capped RNA.</text>
</comment>
<dbReference type="GO" id="GO:0019003">
    <property type="term" value="F:GDP binding"/>
    <property type="evidence" value="ECO:0007669"/>
    <property type="project" value="EnsemblFungi"/>
</dbReference>
<protein>
    <recommendedName>
        <fullName evidence="7">Decapping nuclease</fullName>
        <ecNumber evidence="7">3.6.1.-</ecNumber>
    </recommendedName>
</protein>
<dbReference type="GO" id="GO:0030846">
    <property type="term" value="P:termination of RNA polymerase II transcription, poly(A)-coupled"/>
    <property type="evidence" value="ECO:0007669"/>
    <property type="project" value="EnsemblFungi"/>
</dbReference>
<comment type="subcellular location">
    <subcellularLocation>
        <location evidence="7">Nucleus</location>
    </subcellularLocation>
</comment>
<keyword evidence="7" id="KW-0539">Nucleus</keyword>
<feature type="domain" description="RAI1-like" evidence="8">
    <location>
        <begin position="19"/>
        <end position="358"/>
    </location>
</feature>
<evidence type="ECO:0000313" key="10">
    <source>
        <dbReference type="Proteomes" id="UP000094112"/>
    </source>
</evidence>
<comment type="cofactor">
    <cofactor evidence="1 7">
        <name>a divalent metal cation</name>
        <dbReference type="ChEBI" id="CHEBI:60240"/>
    </cofactor>
</comment>
<dbReference type="GO" id="GO:0090730">
    <property type="term" value="C:Las1 complex"/>
    <property type="evidence" value="ECO:0007669"/>
    <property type="project" value="EnsemblFungi"/>
</dbReference>
<evidence type="ECO:0000256" key="3">
    <source>
        <dbReference type="ARBA" id="ARBA00022722"/>
    </source>
</evidence>
<proteinExistence type="inferred from homology"/>
<evidence type="ECO:0000256" key="7">
    <source>
        <dbReference type="RuleBase" id="RU367113"/>
    </source>
</evidence>
<dbReference type="GO" id="GO:0031087">
    <property type="term" value="P:deadenylation-independent decapping of nuclear-transcribed mRNA"/>
    <property type="evidence" value="ECO:0007669"/>
    <property type="project" value="EnsemblFungi"/>
</dbReference>
<dbReference type="STRING" id="683960.A0A1E3NX38"/>
<dbReference type="OrthoDB" id="5853397at2759"/>
<keyword evidence="7" id="KW-0694">RNA-binding</keyword>
<evidence type="ECO:0000256" key="4">
    <source>
        <dbReference type="ARBA" id="ARBA00044676"/>
    </source>
</evidence>
<dbReference type="GO" id="GO:0110103">
    <property type="term" value="C:RNA polymerase II termination complex"/>
    <property type="evidence" value="ECO:0007669"/>
    <property type="project" value="EnsemblFungi"/>
</dbReference>
<dbReference type="EC" id="3.6.1.-" evidence="7"/>
<dbReference type="GO" id="GO:0046872">
    <property type="term" value="F:metal ion binding"/>
    <property type="evidence" value="ECO:0007669"/>
    <property type="project" value="UniProtKB-KW"/>
</dbReference>
<name>A0A1E3NX38_WICAA</name>
<evidence type="ECO:0000313" key="9">
    <source>
        <dbReference type="EMBL" id="ODQ57703.1"/>
    </source>
</evidence>
<comment type="similarity">
    <text evidence="2 7">Belongs to the DXO/Dom3Z family.</text>
</comment>